<dbReference type="PROSITE" id="PS00093">
    <property type="entry name" value="N4_MTASE"/>
    <property type="match status" value="1"/>
</dbReference>
<proteinExistence type="predicted"/>
<dbReference type="InterPro" id="IPR036086">
    <property type="entry name" value="ParB/Sulfiredoxin_sf"/>
</dbReference>
<dbReference type="GO" id="GO:0003677">
    <property type="term" value="F:DNA binding"/>
    <property type="evidence" value="ECO:0007669"/>
    <property type="project" value="InterPro"/>
</dbReference>
<keyword evidence="3" id="KW-0949">S-adenosyl-L-methionine</keyword>
<dbReference type="GO" id="GO:0032259">
    <property type="term" value="P:methylation"/>
    <property type="evidence" value="ECO:0007669"/>
    <property type="project" value="UniProtKB-KW"/>
</dbReference>
<comment type="caution">
    <text evidence="5">The sequence shown here is derived from an EMBL/GenBank/DDBJ whole genome shotgun (WGS) entry which is preliminary data.</text>
</comment>
<keyword evidence="2" id="KW-0808">Transferase</keyword>
<organism evidence="5">
    <name type="scientific">marine sediment metagenome</name>
    <dbReference type="NCBI Taxonomy" id="412755"/>
    <lineage>
        <taxon>unclassified sequences</taxon>
        <taxon>metagenomes</taxon>
        <taxon>ecological metagenomes</taxon>
    </lineage>
</organism>
<name>X1G7U2_9ZZZZ</name>
<dbReference type="EMBL" id="BARU01007073">
    <property type="protein sequence ID" value="GAH40915.1"/>
    <property type="molecule type" value="Genomic_DNA"/>
</dbReference>
<evidence type="ECO:0008006" key="6">
    <source>
        <dbReference type="Google" id="ProtNLM"/>
    </source>
</evidence>
<sequence>MAQKTIVTLADLKPDPKNARRHNQRNVGVIVDALHEVGAARSIVVDEDGRVLAGNATIEAAAEAGIEKVLVVDTDGETLVAVRRSGLTEEQKVRLALLDNRSAELADWSPEALALLLNEDEDVLDGLFYDNEIEELLGDLLQEEPPEDPGAQLDKADELQEKWQVSTGQIWQCGEHFIICGDCRETETWERLLAAAGVDKVNGVFTSPPYAEQRKEQYGGVPV</sequence>
<keyword evidence="1" id="KW-0489">Methyltransferase</keyword>
<dbReference type="GO" id="GO:0015667">
    <property type="term" value="F:site-specific DNA-methyltransferase (cytosine-N4-specific) activity"/>
    <property type="evidence" value="ECO:0007669"/>
    <property type="project" value="InterPro"/>
</dbReference>
<evidence type="ECO:0000256" key="1">
    <source>
        <dbReference type="ARBA" id="ARBA00022603"/>
    </source>
</evidence>
<reference evidence="5" key="1">
    <citation type="journal article" date="2014" name="Front. Microbiol.">
        <title>High frequency of phylogenetically diverse reductive dehalogenase-homologous genes in deep subseafloor sedimentary metagenomes.</title>
        <authorList>
            <person name="Kawai M."/>
            <person name="Futagami T."/>
            <person name="Toyoda A."/>
            <person name="Takaki Y."/>
            <person name="Nishi S."/>
            <person name="Hori S."/>
            <person name="Arai W."/>
            <person name="Tsubouchi T."/>
            <person name="Morono Y."/>
            <person name="Uchiyama I."/>
            <person name="Ito T."/>
            <person name="Fujiyama A."/>
            <person name="Inagaki F."/>
            <person name="Takami H."/>
        </authorList>
    </citation>
    <scope>NUCLEOTIDE SEQUENCE</scope>
    <source>
        <strain evidence="5">Expedition CK06-06</strain>
    </source>
</reference>
<evidence type="ECO:0000256" key="2">
    <source>
        <dbReference type="ARBA" id="ARBA00022679"/>
    </source>
</evidence>
<dbReference type="GO" id="GO:0009307">
    <property type="term" value="P:DNA restriction-modification system"/>
    <property type="evidence" value="ECO:0007669"/>
    <property type="project" value="UniProtKB-KW"/>
</dbReference>
<keyword evidence="4" id="KW-0680">Restriction system</keyword>
<protein>
    <recommendedName>
        <fullName evidence="6">ParB/Sulfiredoxin domain-containing protein</fullName>
    </recommendedName>
</protein>
<gene>
    <name evidence="5" type="ORF">S03H2_13951</name>
</gene>
<evidence type="ECO:0000256" key="4">
    <source>
        <dbReference type="ARBA" id="ARBA00022747"/>
    </source>
</evidence>
<evidence type="ECO:0000256" key="3">
    <source>
        <dbReference type="ARBA" id="ARBA00022691"/>
    </source>
</evidence>
<dbReference type="InterPro" id="IPR017985">
    <property type="entry name" value="MeTrfase_CN4_CS"/>
</dbReference>
<feature type="non-terminal residue" evidence="5">
    <location>
        <position position="223"/>
    </location>
</feature>
<dbReference type="AlphaFoldDB" id="X1G7U2"/>
<accession>X1G7U2</accession>
<dbReference type="SUPFAM" id="SSF110849">
    <property type="entry name" value="ParB/Sulfiredoxin"/>
    <property type="match status" value="1"/>
</dbReference>
<evidence type="ECO:0000313" key="5">
    <source>
        <dbReference type="EMBL" id="GAH40915.1"/>
    </source>
</evidence>